<feature type="domain" description="AB hydrolase-1" evidence="1">
    <location>
        <begin position="20"/>
        <end position="123"/>
    </location>
</feature>
<dbReference type="SUPFAM" id="SSF53474">
    <property type="entry name" value="alpha/beta-Hydrolases"/>
    <property type="match status" value="1"/>
</dbReference>
<dbReference type="Proteomes" id="UP000028702">
    <property type="component" value="Unassembled WGS sequence"/>
</dbReference>
<dbReference type="GO" id="GO:0004806">
    <property type="term" value="F:triacylglycerol lipase activity"/>
    <property type="evidence" value="ECO:0007669"/>
    <property type="project" value="TreeGrafter"/>
</dbReference>
<dbReference type="AlphaFoldDB" id="A0A081BDG1"/>
<dbReference type="InterPro" id="IPR050471">
    <property type="entry name" value="AB_hydrolase"/>
</dbReference>
<dbReference type="InterPro" id="IPR000073">
    <property type="entry name" value="AB_hydrolase_1"/>
</dbReference>
<keyword evidence="2" id="KW-0378">Hydrolase</keyword>
<dbReference type="EMBL" id="BBIO01000014">
    <property type="protein sequence ID" value="GAK46079.1"/>
    <property type="molecule type" value="Genomic_DNA"/>
</dbReference>
<organism evidence="2 3">
    <name type="scientific">Tepidicaulis marinus</name>
    <dbReference type="NCBI Taxonomy" id="1333998"/>
    <lineage>
        <taxon>Bacteria</taxon>
        <taxon>Pseudomonadati</taxon>
        <taxon>Pseudomonadota</taxon>
        <taxon>Alphaproteobacteria</taxon>
        <taxon>Hyphomicrobiales</taxon>
        <taxon>Parvibaculaceae</taxon>
        <taxon>Tepidicaulis</taxon>
    </lineage>
</organism>
<sequence length="252" mass="27115">MEYFQSDGVRIAYRDEGAGPAIILVHGFASTHLANWVEPGWTSALQEAGYRTILFDLRGHGRSGKLYDPADYSPALLARDLAGLIEHLGLKRPHVMGYSLGAMIGLRLACDAPRLFGSLIAGGVGARLFEPPSHVEPVIAAMEANDPASITDPAARAFRIFADHNKQDRKALAACFARAREPFTRQELSRVAAPVLVIAGERDDLAGPPGPLADAIPGGQAHIVPRRDHMRTVGDAQTKRAVLGFLEKAVRT</sequence>
<dbReference type="InterPro" id="IPR029058">
    <property type="entry name" value="AB_hydrolase_fold"/>
</dbReference>
<name>A0A081BDG1_9HYPH</name>
<dbReference type="STRING" id="1333998.M2A_2578"/>
<proteinExistence type="predicted"/>
<dbReference type="eggNOG" id="COG1073">
    <property type="taxonomic scope" value="Bacteria"/>
</dbReference>
<gene>
    <name evidence="2" type="ORF">M2A_2578</name>
</gene>
<dbReference type="RefSeq" id="WP_045448286.1">
    <property type="nucleotide sequence ID" value="NZ_BBIO01000014.1"/>
</dbReference>
<dbReference type="GO" id="GO:0046503">
    <property type="term" value="P:glycerolipid catabolic process"/>
    <property type="evidence" value="ECO:0007669"/>
    <property type="project" value="TreeGrafter"/>
</dbReference>
<evidence type="ECO:0000313" key="3">
    <source>
        <dbReference type="Proteomes" id="UP000028702"/>
    </source>
</evidence>
<reference evidence="2 3" key="1">
    <citation type="submission" date="2014-07" db="EMBL/GenBank/DDBJ databases">
        <title>Tepidicaulis marinum gen. nov., sp. nov., a novel marine bacterium denitrifying nitrate to nitrous oxide strictly under microaerobic conditions.</title>
        <authorList>
            <person name="Takeuchi M."/>
            <person name="Yamagishi T."/>
            <person name="Kamagata Y."/>
            <person name="Oshima K."/>
            <person name="Hattori M."/>
            <person name="Katayama T."/>
            <person name="Hanada S."/>
            <person name="Tamaki H."/>
            <person name="Marumo K."/>
            <person name="Maeda H."/>
            <person name="Nedachi M."/>
            <person name="Iwasaki W."/>
            <person name="Suwa Y."/>
            <person name="Sakata S."/>
        </authorList>
    </citation>
    <scope>NUCLEOTIDE SEQUENCE [LARGE SCALE GENOMIC DNA]</scope>
    <source>
        <strain evidence="2 3">MA2</strain>
    </source>
</reference>
<dbReference type="PANTHER" id="PTHR43433:SF5">
    <property type="entry name" value="AB HYDROLASE-1 DOMAIN-CONTAINING PROTEIN"/>
    <property type="match status" value="1"/>
</dbReference>
<dbReference type="Gene3D" id="3.40.50.1820">
    <property type="entry name" value="alpha/beta hydrolase"/>
    <property type="match status" value="1"/>
</dbReference>
<keyword evidence="3" id="KW-1185">Reference proteome</keyword>
<protein>
    <submittedName>
        <fullName evidence="2">Alpha/beta hydrolase fold protein</fullName>
    </submittedName>
</protein>
<accession>A0A081BDG1</accession>
<dbReference type="Pfam" id="PF00561">
    <property type="entry name" value="Abhydrolase_1"/>
    <property type="match status" value="1"/>
</dbReference>
<evidence type="ECO:0000313" key="2">
    <source>
        <dbReference type="EMBL" id="GAK46079.1"/>
    </source>
</evidence>
<comment type="caution">
    <text evidence="2">The sequence shown here is derived from an EMBL/GenBank/DDBJ whole genome shotgun (WGS) entry which is preliminary data.</text>
</comment>
<evidence type="ECO:0000259" key="1">
    <source>
        <dbReference type="Pfam" id="PF00561"/>
    </source>
</evidence>
<dbReference type="PANTHER" id="PTHR43433">
    <property type="entry name" value="HYDROLASE, ALPHA/BETA FOLD FAMILY PROTEIN"/>
    <property type="match status" value="1"/>
</dbReference>